<dbReference type="SUPFAM" id="SSF52047">
    <property type="entry name" value="RNI-like"/>
    <property type="match status" value="1"/>
</dbReference>
<dbReference type="Gene3D" id="3.80.10.10">
    <property type="entry name" value="Ribonuclease Inhibitor"/>
    <property type="match status" value="1"/>
</dbReference>
<gene>
    <name evidence="1" type="ORF">K457DRAFT_327472</name>
</gene>
<evidence type="ECO:0000313" key="2">
    <source>
        <dbReference type="Proteomes" id="UP000078512"/>
    </source>
</evidence>
<keyword evidence="2" id="KW-1185">Reference proteome</keyword>
<name>A0A197K715_9FUNG</name>
<dbReference type="Proteomes" id="UP000078512">
    <property type="component" value="Unassembled WGS sequence"/>
</dbReference>
<organism evidence="1 2">
    <name type="scientific">Linnemannia elongata AG-77</name>
    <dbReference type="NCBI Taxonomy" id="1314771"/>
    <lineage>
        <taxon>Eukaryota</taxon>
        <taxon>Fungi</taxon>
        <taxon>Fungi incertae sedis</taxon>
        <taxon>Mucoromycota</taxon>
        <taxon>Mortierellomycotina</taxon>
        <taxon>Mortierellomycetes</taxon>
        <taxon>Mortierellales</taxon>
        <taxon>Mortierellaceae</taxon>
        <taxon>Linnemannia</taxon>
    </lineage>
</organism>
<sequence length="425" mass="48247">MSGAFERFFNITELVGHLTAYLASKDISRLTRTCRKMHTRCTPSLFRTLTRHNSICRQFASTPALLALSRNSQHVRELSLQLYDLVFYYNCLLTFQDINSHLSDTPPTRPSWLPPLDIHAYQFIALPPMTRLSRLTVDVRRSGYCPYKLPSADNPRGTSAQMTWLTSLSPRLTSLSLQGVSIADPDGCRRLEDVIAGLHAIKELKLAIDSRDNMRFAILSRLLFNCPSSLQDLRLDFVRSWTDEDEGEIVVAAARRQQPLINLKELSIRGVRDWNSATDIRSIFAHCPNINKLSLSAFMGYQETDGIEQFISNQCPRMESLDFSCYNSNLSDSFPFRIMNLLPFQQITELAYHGTLFDDSNFKTEVVFQRHSTTLRSIDINGSGPLPKALFPTITKECCNLNVLLISFDTSSDSYIAFDDALQTQ</sequence>
<dbReference type="InterPro" id="IPR032675">
    <property type="entry name" value="LRR_dom_sf"/>
</dbReference>
<evidence type="ECO:0000313" key="1">
    <source>
        <dbReference type="EMBL" id="OAQ32229.1"/>
    </source>
</evidence>
<reference evidence="1 2" key="1">
    <citation type="submission" date="2016-05" db="EMBL/GenBank/DDBJ databases">
        <title>Genome sequencing reveals origins of a unique bacterial endosymbiosis in the earliest lineages of terrestrial Fungi.</title>
        <authorList>
            <consortium name="DOE Joint Genome Institute"/>
            <person name="Uehling J."/>
            <person name="Gryganskyi A."/>
            <person name="Hameed K."/>
            <person name="Tschaplinski T."/>
            <person name="Misztal P."/>
            <person name="Wu S."/>
            <person name="Desiro A."/>
            <person name="Vande Pol N."/>
            <person name="Du Z.-Y."/>
            <person name="Zienkiewicz A."/>
            <person name="Zienkiewicz K."/>
            <person name="Morin E."/>
            <person name="Tisserant E."/>
            <person name="Splivallo R."/>
            <person name="Hainaut M."/>
            <person name="Henrissat B."/>
            <person name="Ohm R."/>
            <person name="Kuo A."/>
            <person name="Yan J."/>
            <person name="Lipzen A."/>
            <person name="Nolan M."/>
            <person name="Labutti K."/>
            <person name="Barry K."/>
            <person name="Goldstein A."/>
            <person name="Labbe J."/>
            <person name="Schadt C."/>
            <person name="Tuskan G."/>
            <person name="Grigoriev I."/>
            <person name="Martin F."/>
            <person name="Vilgalys R."/>
            <person name="Bonito G."/>
        </authorList>
    </citation>
    <scope>NUCLEOTIDE SEQUENCE [LARGE SCALE GENOMIC DNA]</scope>
    <source>
        <strain evidence="1 2">AG-77</strain>
    </source>
</reference>
<accession>A0A197K715</accession>
<dbReference type="OrthoDB" id="2388937at2759"/>
<dbReference type="AlphaFoldDB" id="A0A197K715"/>
<dbReference type="EMBL" id="KV442026">
    <property type="protein sequence ID" value="OAQ32229.1"/>
    <property type="molecule type" value="Genomic_DNA"/>
</dbReference>
<evidence type="ECO:0008006" key="3">
    <source>
        <dbReference type="Google" id="ProtNLM"/>
    </source>
</evidence>
<protein>
    <recommendedName>
        <fullName evidence="3">F-box domain-containing protein</fullName>
    </recommendedName>
</protein>
<proteinExistence type="predicted"/>